<keyword evidence="3 6" id="KW-0812">Transmembrane</keyword>
<comment type="similarity">
    <text evidence="2 6">Belongs to the 4-toluene sulfonate uptake permease (TSUP) (TC 2.A.102) family.</text>
</comment>
<accession>A0A563W0G6</accession>
<organism evidence="7 8">
    <name type="scientific">Hyella patelloides LEGE 07179</name>
    <dbReference type="NCBI Taxonomy" id="945734"/>
    <lineage>
        <taxon>Bacteria</taxon>
        <taxon>Bacillati</taxon>
        <taxon>Cyanobacteriota</taxon>
        <taxon>Cyanophyceae</taxon>
        <taxon>Pleurocapsales</taxon>
        <taxon>Hyellaceae</taxon>
        <taxon>Hyella</taxon>
    </lineage>
</organism>
<dbReference type="RefSeq" id="WP_144866858.1">
    <property type="nucleotide sequence ID" value="NZ_LR213815.1"/>
</dbReference>
<evidence type="ECO:0000256" key="3">
    <source>
        <dbReference type="ARBA" id="ARBA00022692"/>
    </source>
</evidence>
<dbReference type="OrthoDB" id="532317at2"/>
<keyword evidence="4 6" id="KW-1133">Transmembrane helix</keyword>
<proteinExistence type="inferred from homology"/>
<keyword evidence="8" id="KW-1185">Reference proteome</keyword>
<dbReference type="Pfam" id="PF01925">
    <property type="entry name" value="TauE"/>
    <property type="match status" value="1"/>
</dbReference>
<dbReference type="PANTHER" id="PTHR43701:SF2">
    <property type="entry name" value="MEMBRANE TRANSPORTER PROTEIN YJNA-RELATED"/>
    <property type="match status" value="1"/>
</dbReference>
<feature type="transmembrane region" description="Helical" evidence="6">
    <location>
        <begin position="73"/>
        <end position="92"/>
    </location>
</feature>
<keyword evidence="6" id="KW-1003">Cell membrane</keyword>
<comment type="subcellular location">
    <subcellularLocation>
        <location evidence="6">Cell membrane</location>
        <topology evidence="6">Multi-pass membrane protein</topology>
    </subcellularLocation>
    <subcellularLocation>
        <location evidence="1">Membrane</location>
        <topology evidence="1">Multi-pass membrane protein</topology>
    </subcellularLocation>
</comment>
<evidence type="ECO:0000256" key="1">
    <source>
        <dbReference type="ARBA" id="ARBA00004141"/>
    </source>
</evidence>
<evidence type="ECO:0000256" key="6">
    <source>
        <dbReference type="RuleBase" id="RU363041"/>
    </source>
</evidence>
<dbReference type="PANTHER" id="PTHR43701">
    <property type="entry name" value="MEMBRANE TRANSPORTER PROTEIN MJ0441-RELATED"/>
    <property type="match status" value="1"/>
</dbReference>
<dbReference type="EMBL" id="CAACVJ010000512">
    <property type="protein sequence ID" value="VEP17184.1"/>
    <property type="molecule type" value="Genomic_DNA"/>
</dbReference>
<dbReference type="GO" id="GO:0005886">
    <property type="term" value="C:plasma membrane"/>
    <property type="evidence" value="ECO:0007669"/>
    <property type="project" value="UniProtKB-SubCell"/>
</dbReference>
<dbReference type="InterPro" id="IPR002781">
    <property type="entry name" value="TM_pro_TauE-like"/>
</dbReference>
<dbReference type="AlphaFoldDB" id="A0A563W0G6"/>
<gene>
    <name evidence="7" type="ORF">H1P_560041</name>
</gene>
<evidence type="ECO:0000256" key="4">
    <source>
        <dbReference type="ARBA" id="ARBA00022989"/>
    </source>
</evidence>
<evidence type="ECO:0000313" key="8">
    <source>
        <dbReference type="Proteomes" id="UP000320055"/>
    </source>
</evidence>
<feature type="transmembrane region" description="Helical" evidence="6">
    <location>
        <begin position="42"/>
        <end position="61"/>
    </location>
</feature>
<evidence type="ECO:0000256" key="2">
    <source>
        <dbReference type="ARBA" id="ARBA00009142"/>
    </source>
</evidence>
<reference evidence="7 8" key="1">
    <citation type="submission" date="2019-01" db="EMBL/GenBank/DDBJ databases">
        <authorList>
            <person name="Brito A."/>
        </authorList>
    </citation>
    <scope>NUCLEOTIDE SEQUENCE [LARGE SCALE GENOMIC DNA]</scope>
    <source>
        <strain evidence="7">1</strain>
    </source>
</reference>
<feature type="transmembrane region" description="Helical" evidence="6">
    <location>
        <begin position="7"/>
        <end position="36"/>
    </location>
</feature>
<name>A0A563W0G6_9CYAN</name>
<dbReference type="InterPro" id="IPR051598">
    <property type="entry name" value="TSUP/Inactive_protease-like"/>
</dbReference>
<dbReference type="Proteomes" id="UP000320055">
    <property type="component" value="Unassembled WGS sequence"/>
</dbReference>
<evidence type="ECO:0000313" key="7">
    <source>
        <dbReference type="EMBL" id="VEP17184.1"/>
    </source>
</evidence>
<protein>
    <recommendedName>
        <fullName evidence="6">Probable membrane transporter protein</fullName>
    </recommendedName>
</protein>
<evidence type="ECO:0000256" key="5">
    <source>
        <dbReference type="ARBA" id="ARBA00023136"/>
    </source>
</evidence>
<sequence>MEIGLYLILGLVTGTVSGLIGIGGGVLLTPALVYLFGFTQHSAQGTTLALLVPPVSLLAAWTYYQQGEVDIKVACLIFLGFFIGGLIGAKFATNLPEIWLKRSFGVSMLALGIKMMLSR</sequence>
<keyword evidence="5 6" id="KW-0472">Membrane</keyword>